<feature type="region of interest" description="Disordered" evidence="1">
    <location>
        <begin position="1"/>
        <end position="27"/>
    </location>
</feature>
<reference evidence="2" key="1">
    <citation type="submission" date="2012-04" db="EMBL/GenBank/DDBJ databases">
        <title>The Genome Sequence of Loa loa.</title>
        <authorList>
            <consortium name="The Broad Institute Genome Sequencing Platform"/>
            <consortium name="Broad Institute Genome Sequencing Center for Infectious Disease"/>
            <person name="Nutman T.B."/>
            <person name="Fink D.L."/>
            <person name="Russ C."/>
            <person name="Young S."/>
            <person name="Zeng Q."/>
            <person name="Gargeya S."/>
            <person name="Alvarado L."/>
            <person name="Berlin A."/>
            <person name="Chapman S.B."/>
            <person name="Chen Z."/>
            <person name="Freedman E."/>
            <person name="Gellesch M."/>
            <person name="Goldberg J."/>
            <person name="Griggs A."/>
            <person name="Gujja S."/>
            <person name="Heilman E.R."/>
            <person name="Heiman D."/>
            <person name="Howarth C."/>
            <person name="Mehta T."/>
            <person name="Neiman D."/>
            <person name="Pearson M."/>
            <person name="Roberts A."/>
            <person name="Saif S."/>
            <person name="Shea T."/>
            <person name="Shenoy N."/>
            <person name="Sisk P."/>
            <person name="Stolte C."/>
            <person name="Sykes S."/>
            <person name="White J."/>
            <person name="Yandava C."/>
            <person name="Haas B."/>
            <person name="Henn M.R."/>
            <person name="Nusbaum C."/>
            <person name="Birren B."/>
        </authorList>
    </citation>
    <scope>NUCLEOTIDE SEQUENCE [LARGE SCALE GENOMIC DNA]</scope>
</reference>
<dbReference type="RefSeq" id="XP_003147720.1">
    <property type="nucleotide sequence ID" value="XM_003147672.1"/>
</dbReference>
<name>A0A1S0TLQ9_LOALO</name>
<dbReference type="EMBL" id="JH712076">
    <property type="protein sequence ID" value="EFO16347.1"/>
    <property type="molecule type" value="Genomic_DNA"/>
</dbReference>
<evidence type="ECO:0000256" key="1">
    <source>
        <dbReference type="SAM" id="MobiDB-lite"/>
    </source>
</evidence>
<proteinExistence type="predicted"/>
<evidence type="ECO:0000313" key="2">
    <source>
        <dbReference type="EMBL" id="EFO16347.1"/>
    </source>
</evidence>
<sequence>MRRTNTSVPNARSPHAHRVSTRMSHKHRIHMRRAHARHITGLMLECHKHVTYTYFTTLRHTSLPRKQQTRKRRVHRRTYVFALYTRASCTHTLRHVYAHHTSVTCKTPRT</sequence>
<protein>
    <submittedName>
        <fullName evidence="2">Uncharacterized protein</fullName>
    </submittedName>
</protein>
<accession>A0A1S0TLQ9</accession>
<feature type="compositionally biased region" description="Polar residues" evidence="1">
    <location>
        <begin position="1"/>
        <end position="10"/>
    </location>
</feature>
<gene>
    <name evidence="2" type="ORF">LOAG_12159</name>
</gene>
<dbReference type="CTD" id="9949621"/>
<dbReference type="KEGG" id="loa:LOAG_12159"/>
<feature type="compositionally biased region" description="Basic residues" evidence="1">
    <location>
        <begin position="14"/>
        <end position="27"/>
    </location>
</feature>
<organism evidence="2">
    <name type="scientific">Loa loa</name>
    <name type="common">Eye worm</name>
    <name type="synonym">Filaria loa</name>
    <dbReference type="NCBI Taxonomy" id="7209"/>
    <lineage>
        <taxon>Eukaryota</taxon>
        <taxon>Metazoa</taxon>
        <taxon>Ecdysozoa</taxon>
        <taxon>Nematoda</taxon>
        <taxon>Chromadorea</taxon>
        <taxon>Rhabditida</taxon>
        <taxon>Spirurina</taxon>
        <taxon>Spiruromorpha</taxon>
        <taxon>Filarioidea</taxon>
        <taxon>Onchocercidae</taxon>
        <taxon>Loa</taxon>
    </lineage>
</organism>
<dbReference type="AlphaFoldDB" id="A0A1S0TLQ9"/>
<dbReference type="InParanoid" id="A0A1S0TLQ9"/>
<dbReference type="GeneID" id="9949621"/>